<evidence type="ECO:0000313" key="2">
    <source>
        <dbReference type="Proteomes" id="UP000326678"/>
    </source>
</evidence>
<evidence type="ECO:0000313" key="1">
    <source>
        <dbReference type="EMBL" id="QFS43892.1"/>
    </source>
</evidence>
<gene>
    <name evidence="1" type="ORF">GXM_01365</name>
</gene>
<accession>A0A5P8VU22</accession>
<name>A0A5P8VU22_9NOSO</name>
<organism evidence="1 2">
    <name type="scientific">Nostoc sphaeroides CCNUC1</name>
    <dbReference type="NCBI Taxonomy" id="2653204"/>
    <lineage>
        <taxon>Bacteria</taxon>
        <taxon>Bacillati</taxon>
        <taxon>Cyanobacteriota</taxon>
        <taxon>Cyanophyceae</taxon>
        <taxon>Nostocales</taxon>
        <taxon>Nostocaceae</taxon>
        <taxon>Nostoc</taxon>
    </lineage>
</organism>
<proteinExistence type="predicted"/>
<protein>
    <submittedName>
        <fullName evidence="1">Uncharacterized protein</fullName>
    </submittedName>
</protein>
<keyword evidence="2" id="KW-1185">Reference proteome</keyword>
<dbReference type="EMBL" id="CP045226">
    <property type="protein sequence ID" value="QFS43892.1"/>
    <property type="molecule type" value="Genomic_DNA"/>
</dbReference>
<reference evidence="1 2" key="1">
    <citation type="submission" date="2019-10" db="EMBL/GenBank/DDBJ databases">
        <title>Genomic and transcriptomic insights into the perfect genentic adaptation of a filamentous nitrogen-fixing cyanobacterium to rice fields.</title>
        <authorList>
            <person name="Chen Z."/>
        </authorList>
    </citation>
    <scope>NUCLEOTIDE SEQUENCE [LARGE SCALE GENOMIC DNA]</scope>
    <source>
        <strain evidence="1">CCNUC1</strain>
    </source>
</reference>
<sequence length="40" mass="4621">MKVKRSFLYIPKQVNSMQSYNYIFGALSENLTQILPTALL</sequence>
<dbReference type="AlphaFoldDB" id="A0A5P8VU22"/>
<dbReference type="KEGG" id="nsh:GXM_01365"/>
<dbReference type="Proteomes" id="UP000326678">
    <property type="component" value="Chromosome Gxm1"/>
</dbReference>